<dbReference type="SMART" id="SM00060">
    <property type="entry name" value="FN3"/>
    <property type="match status" value="1"/>
</dbReference>
<proteinExistence type="inferred from homology"/>
<feature type="region of interest" description="Disordered" evidence="13">
    <location>
        <begin position="587"/>
        <end position="614"/>
    </location>
</feature>
<keyword evidence="4 14" id="KW-0812">Transmembrane</keyword>
<evidence type="ECO:0000256" key="4">
    <source>
        <dbReference type="ARBA" id="ARBA00022692"/>
    </source>
</evidence>
<dbReference type="RefSeq" id="XP_042608476.1">
    <property type="nucleotide sequence ID" value="XM_042752542.1"/>
</dbReference>
<evidence type="ECO:0000256" key="10">
    <source>
        <dbReference type="ARBA" id="ARBA00023136"/>
    </source>
</evidence>
<evidence type="ECO:0000256" key="6">
    <source>
        <dbReference type="ARBA" id="ARBA00022737"/>
    </source>
</evidence>
<evidence type="ECO:0000256" key="2">
    <source>
        <dbReference type="ARBA" id="ARBA00006246"/>
    </source>
</evidence>
<evidence type="ECO:0000256" key="15">
    <source>
        <dbReference type="SAM" id="SignalP"/>
    </source>
</evidence>
<evidence type="ECO:0000256" key="9">
    <source>
        <dbReference type="ARBA" id="ARBA00022989"/>
    </source>
</evidence>
<name>A0A9Q9XV15_CYPCA</name>
<feature type="domain" description="Tyrosine-protein phosphatase" evidence="16">
    <location>
        <begin position="1664"/>
        <end position="1925"/>
    </location>
</feature>
<feature type="region of interest" description="Disordered" evidence="13">
    <location>
        <begin position="1934"/>
        <end position="1959"/>
    </location>
</feature>
<evidence type="ECO:0000256" key="11">
    <source>
        <dbReference type="ARBA" id="ARBA00023157"/>
    </source>
</evidence>
<dbReference type="PANTHER" id="PTHR19134">
    <property type="entry name" value="RECEPTOR-TYPE TYROSINE-PROTEIN PHOSPHATASE"/>
    <property type="match status" value="1"/>
</dbReference>
<feature type="compositionally biased region" description="Polar residues" evidence="13">
    <location>
        <begin position="1231"/>
        <end position="1240"/>
    </location>
</feature>
<comment type="similarity">
    <text evidence="2">Belongs to the protein-tyrosine phosphatase family. Receptor class 5 subfamily.</text>
</comment>
<evidence type="ECO:0000259" key="18">
    <source>
        <dbReference type="PROSITE" id="PS50853"/>
    </source>
</evidence>
<dbReference type="OrthoDB" id="429145at2759"/>
<evidence type="ECO:0000256" key="1">
    <source>
        <dbReference type="ARBA" id="ARBA00004479"/>
    </source>
</evidence>
<feature type="compositionally biased region" description="Polar residues" evidence="13">
    <location>
        <begin position="712"/>
        <end position="725"/>
    </location>
</feature>
<dbReference type="GO" id="GO:0005886">
    <property type="term" value="C:plasma membrane"/>
    <property type="evidence" value="ECO:0007669"/>
    <property type="project" value="UniProtKB-ARBA"/>
</dbReference>
<dbReference type="SMART" id="SM00194">
    <property type="entry name" value="PTPc"/>
    <property type="match status" value="2"/>
</dbReference>
<dbReference type="PANTHER" id="PTHR19134:SF461">
    <property type="entry name" value="RECEPTOR-TYPE TYROSINE-PROTEIN PHOSPHATASE ZETA"/>
    <property type="match status" value="1"/>
</dbReference>
<dbReference type="InterPro" id="IPR041887">
    <property type="entry name" value="Alpha_CARP_receptor-type"/>
</dbReference>
<feature type="chain" id="PRO_5040352685" description="protein-tyrosine-phosphatase" evidence="15">
    <location>
        <begin position="28"/>
        <end position="1959"/>
    </location>
</feature>
<dbReference type="PROSITE" id="PS51144">
    <property type="entry name" value="ALPHA_CA_2"/>
    <property type="match status" value="1"/>
</dbReference>
<evidence type="ECO:0000259" key="19">
    <source>
        <dbReference type="PROSITE" id="PS51144"/>
    </source>
</evidence>
<evidence type="ECO:0000256" key="3">
    <source>
        <dbReference type="ARBA" id="ARBA00013064"/>
    </source>
</evidence>
<dbReference type="SMART" id="SM01057">
    <property type="entry name" value="Carb_anhydrase"/>
    <property type="match status" value="1"/>
</dbReference>
<feature type="domain" description="Fibronectin type-III" evidence="18">
    <location>
        <begin position="318"/>
        <end position="415"/>
    </location>
</feature>
<evidence type="ECO:0000259" key="16">
    <source>
        <dbReference type="PROSITE" id="PS50055"/>
    </source>
</evidence>
<dbReference type="InterPro" id="IPR003961">
    <property type="entry name" value="FN3_dom"/>
</dbReference>
<gene>
    <name evidence="20" type="primary">ptprz1a</name>
</gene>
<protein>
    <recommendedName>
        <fullName evidence="3">protein-tyrosine-phosphatase</fullName>
        <ecNumber evidence="3">3.1.3.48</ecNumber>
    </recommendedName>
</protein>
<dbReference type="PROSITE" id="PS50056">
    <property type="entry name" value="TYR_PHOSPHATASE_2"/>
    <property type="match status" value="2"/>
</dbReference>
<evidence type="ECO:0000256" key="7">
    <source>
        <dbReference type="ARBA" id="ARBA00022801"/>
    </source>
</evidence>
<dbReference type="CDD" id="cd00063">
    <property type="entry name" value="FN3"/>
    <property type="match status" value="1"/>
</dbReference>
<dbReference type="CDD" id="cd03122">
    <property type="entry name" value="alpha_CARP_receptor_like"/>
    <property type="match status" value="1"/>
</dbReference>
<dbReference type="Pfam" id="PF00102">
    <property type="entry name" value="Y_phosphatase"/>
    <property type="match status" value="2"/>
</dbReference>
<dbReference type="Pfam" id="PF00194">
    <property type="entry name" value="Carb_anhydrase"/>
    <property type="match status" value="1"/>
</dbReference>
<dbReference type="FunFam" id="2.60.40.10:FF:000313">
    <property type="entry name" value="Receptor-type tyrosine-protein phosphatase zeta"/>
    <property type="match status" value="1"/>
</dbReference>
<accession>A0A9Q9XV15</accession>
<dbReference type="CTD" id="497461"/>
<sequence length="1959" mass="214822">MEALATRCALFLAQIALFSNTADVSEAYGFRSQKKLSENIDWSYAGTLNQNNWAKKYPSCNNAKQSPINIEESLAQVKIQFQKLRLEGWAEKTSDSTIVKNDGKTVAIDVGGDFFVSGGGLRSKFKVGRITFHWGLCNASSDGSEHSLNDKKFPLEMQIYCYDADVFSGLDEALSAGGKITALAVLFKISTEDNENYMAIIDAVNSVSRYGKSGPVSPFTLQGLLPNSTEKYFIYNGSLTTPPCSETVEWIIFKNTVTISDVQLEMFCEVMTMQQAGYVMLMDYLQNNYREQQEQFMGQVFSSYTGVEEVHTPICSSEPENVQANPHNHTSMLVTWERPRAVYDSSIERYSVTYRPAQGDDESAFEYLTDGDQDVGAIIQDLVSNTSYKVQVVAVCTNGLYGRVSDQLTVDMPLDDPESDNDSDSFEYDEEEDYHINPFLIRPGTNQLPYPFQTTTTGPRVTTTQRPIHPVFKTTPRTHERRLPVEDSQKTHDHYFPPVYTDKPTLKYTDQPTVHATITTSFVVDVHTTTPDGSSIVAGVSLESDGQSNTFTDSPTSITPETNIIPETSATSETNVTPETSITLETSVTPETSRTLETSVTTETSRTLETSVTPETSRTLETNITPKTSRTLEASVTPETSRTLETNIIPKTGKTLEASVTPETSRTLETSVTLEASITPKISRTLETSVTLKTFVISPSLDILEVEEVTQPVTDSHSHGESSVTVPEIPMESTSSTFPPEVPLWPTTASLPFPTTAAFSTVLSQTTQPVFNGESASYAPSVFDTLSYVHASPVSPYSLSSVLSEPIPDWDIPYTVSMLVYGGAQSITPSPSYPTLFLTGSVSYLDMEPVSSGDCNDDDGDDDIVSGSISADPQCRSTLPLQALPEVTASVVSMQPISEHDLFESLSIVSTLSTLAHLQPSVPVSNDYSLMTTTLDSDSSLSGSVKDSRLLTEWVDSSLVAPTFSQDSGASTEISLNASSNFLLPSSTSGLSPCSGLLGDPSTPVEHHSFLSTSSTGTLLCSDADLVLHTKALLSSPPISTMPSSDLSISVSATVSSVAQKATGQSQGATVPIRSSTIVPTSTPELIFIPTPVVPPTVAPTSAQESISVVAPVVPPTIAVSSAPESSSMPTHSADGQLENSASGWALDLDWGQSSASGDESIVPYITTATPTEVPPDETDDGNEEHSSSFYFEGENGTDSDSTEFRVTLRPSPSWTQKGNGEEESGSGENLTDNETSSDFSIPERTERDSEEEPVEDASNSSHESRVGLASSIERQKKAVIPLAVVSTLTILGLIVLIGIFIYWRKCFQTAHFYIEDSTSPRVISSSPLLSPTGEHEPQSVKQFVKHVAELHNTSSFSREFEILKEYFEEVQTCTVDLGTTTDCSSHPDNKNKNRYVNILAYDHSRVRLAPLNDKDGRSGGDYINANYIDGFNKQKAYIAAQGPLKSSTEDFWRMVWEQNVGVIVMITNLVEKGRRKCDQYWPLENQEEYGCFLVTVKSTKVLAYYTQRTFTIRNTSIKKGSQRGHSNERMVIHYHYTQWPDMGVPEYVLPVLSFVYKSSRSQTEHMGPMIVHCSAGVGRTGTYIVLDSMLKQIKAKGTVNIMGFLKHIRTQRNYLIQTEEQYIFTHDALVEAILSQETEVPSSHIHQYVNNLLTPGASCKTRLEKQVKLVCQSNAKQNDYSSALSDGNRAKNRSCSLIPVEKSRVCLSTSAGETSDYINASYVMGYRQSKEFIITQNPLPSTVKDLWRMVWDHNAQVIVSLPDTSSTTEDIEPIIFWPARDQPISYETFSVSLKGEGHVCLSNEDRLIVQDYILEATQDDFVLEVKHYRAPHWPNPDSPISNVFELINIIQKESGSKDGPMVVHDECGGVTAGTFCALFTLLQQLEAESALNVYMVAKMINLMRPGVFTDMDQYQFLYKAILSLVSTQEDERALQSSDNNGTVPGGVSSAAESLESLV</sequence>
<dbReference type="GeneID" id="109096485"/>
<dbReference type="InterPro" id="IPR001148">
    <property type="entry name" value="CA_dom"/>
</dbReference>
<dbReference type="PROSITE" id="PS50853">
    <property type="entry name" value="FN3"/>
    <property type="match status" value="1"/>
</dbReference>
<feature type="domain" description="Tyrosine-protein phosphatase" evidence="16">
    <location>
        <begin position="1357"/>
        <end position="1633"/>
    </location>
</feature>
<dbReference type="InterPro" id="IPR000387">
    <property type="entry name" value="Tyr_Pase_dom"/>
</dbReference>
<feature type="transmembrane region" description="Helical" evidence="14">
    <location>
        <begin position="1279"/>
        <end position="1304"/>
    </location>
</feature>
<dbReference type="Proteomes" id="UP001155660">
    <property type="component" value="Chromosome B25"/>
</dbReference>
<keyword evidence="8" id="KW-0904">Protein phosphatase</keyword>
<evidence type="ECO:0000256" key="12">
    <source>
        <dbReference type="ARBA" id="ARBA00023180"/>
    </source>
</evidence>
<dbReference type="FunFam" id="3.90.190.10:FF:000013">
    <property type="entry name" value="receptor-type tyrosine-protein phosphatase zeta isoform X1"/>
    <property type="match status" value="1"/>
</dbReference>
<organism evidence="20">
    <name type="scientific">Cyprinus carpio</name>
    <name type="common">Common carp</name>
    <dbReference type="NCBI Taxonomy" id="7962"/>
    <lineage>
        <taxon>Eukaryota</taxon>
        <taxon>Metazoa</taxon>
        <taxon>Chordata</taxon>
        <taxon>Craniata</taxon>
        <taxon>Vertebrata</taxon>
        <taxon>Euteleostomi</taxon>
        <taxon>Actinopterygii</taxon>
        <taxon>Neopterygii</taxon>
        <taxon>Teleostei</taxon>
        <taxon>Ostariophysi</taxon>
        <taxon>Cypriniformes</taxon>
        <taxon>Cyprinidae</taxon>
        <taxon>Cyprininae</taxon>
        <taxon>Cyprinus</taxon>
    </lineage>
</organism>
<keyword evidence="12" id="KW-0325">Glycoprotein</keyword>
<evidence type="ECO:0000313" key="20">
    <source>
        <dbReference type="RefSeq" id="XP_042608476.1"/>
    </source>
</evidence>
<dbReference type="PROSITE" id="PS00383">
    <property type="entry name" value="TYR_PHOSPHATASE_1"/>
    <property type="match status" value="1"/>
</dbReference>
<dbReference type="SMR" id="A0A9Q9XV15"/>
<evidence type="ECO:0000256" key="8">
    <source>
        <dbReference type="ARBA" id="ARBA00022912"/>
    </source>
</evidence>
<reference evidence="20" key="1">
    <citation type="submission" date="2025-08" db="UniProtKB">
        <authorList>
            <consortium name="RefSeq"/>
        </authorList>
    </citation>
    <scope>IDENTIFICATION</scope>
    <source>
        <tissue evidence="20">Muscle</tissue>
    </source>
</reference>
<feature type="domain" description="Tyrosine specific protein phosphatases" evidence="17">
    <location>
        <begin position="1842"/>
        <end position="1916"/>
    </location>
</feature>
<feature type="region of interest" description="Disordered" evidence="13">
    <location>
        <begin position="712"/>
        <end position="738"/>
    </location>
</feature>
<comment type="subcellular location">
    <subcellularLocation>
        <location evidence="1">Membrane</location>
        <topology evidence="1">Single-pass type I membrane protein</topology>
    </subcellularLocation>
</comment>
<feature type="signal peptide" evidence="15">
    <location>
        <begin position="1"/>
        <end position="27"/>
    </location>
</feature>
<dbReference type="InterPro" id="IPR050348">
    <property type="entry name" value="Protein-Tyr_Phosphatase"/>
</dbReference>
<feature type="domain" description="Alpha-carbonic anhydrase" evidence="19">
    <location>
        <begin position="40"/>
        <end position="304"/>
    </location>
</feature>
<dbReference type="EC" id="3.1.3.48" evidence="3"/>
<keyword evidence="9 14" id="KW-1133">Transmembrane helix</keyword>
<keyword evidence="6" id="KW-0677">Repeat</keyword>
<feature type="region of interest" description="Disordered" evidence="13">
    <location>
        <begin position="1169"/>
        <end position="1269"/>
    </location>
</feature>
<dbReference type="InterPro" id="IPR000242">
    <property type="entry name" value="PTP_cat"/>
</dbReference>
<dbReference type="PROSITE" id="PS50055">
    <property type="entry name" value="TYR_PHOSPHATASE_PTP"/>
    <property type="match status" value="2"/>
</dbReference>
<keyword evidence="10 14" id="KW-0472">Membrane</keyword>
<dbReference type="GO" id="GO:0004725">
    <property type="term" value="F:protein tyrosine phosphatase activity"/>
    <property type="evidence" value="ECO:0007669"/>
    <property type="project" value="UniProtKB-EC"/>
</dbReference>
<dbReference type="KEGG" id="ccar:109096485"/>
<dbReference type="FunFam" id="3.90.190.10:FF:000016">
    <property type="entry name" value="receptor-type tyrosine-protein phosphatase gamma isoform X1"/>
    <property type="match status" value="1"/>
</dbReference>
<dbReference type="SMART" id="SM00404">
    <property type="entry name" value="PTPc_motif"/>
    <property type="match status" value="2"/>
</dbReference>
<dbReference type="InterPro" id="IPR016130">
    <property type="entry name" value="Tyr_Pase_AS"/>
</dbReference>
<evidence type="ECO:0000256" key="14">
    <source>
        <dbReference type="SAM" id="Phobius"/>
    </source>
</evidence>
<evidence type="ECO:0000256" key="5">
    <source>
        <dbReference type="ARBA" id="ARBA00022729"/>
    </source>
</evidence>
<feature type="domain" description="Tyrosine specific protein phosphatases" evidence="17">
    <location>
        <begin position="1547"/>
        <end position="1624"/>
    </location>
</feature>
<keyword evidence="20" id="KW-0675">Receptor</keyword>
<keyword evidence="7" id="KW-0378">Hydrolase</keyword>
<evidence type="ECO:0000256" key="13">
    <source>
        <dbReference type="SAM" id="MobiDB-lite"/>
    </source>
</evidence>
<dbReference type="Pfam" id="PF00041">
    <property type="entry name" value="fn3"/>
    <property type="match status" value="1"/>
</dbReference>
<keyword evidence="5 15" id="KW-0732">Signal</keyword>
<keyword evidence="11" id="KW-1015">Disulfide bond</keyword>
<dbReference type="InterPro" id="IPR003595">
    <property type="entry name" value="Tyr_Pase_cat"/>
</dbReference>
<evidence type="ECO:0000259" key="17">
    <source>
        <dbReference type="PROSITE" id="PS50056"/>
    </source>
</evidence>